<dbReference type="GO" id="GO:0010960">
    <property type="term" value="P:magnesium ion homeostasis"/>
    <property type="evidence" value="ECO:0007669"/>
    <property type="project" value="InterPro"/>
</dbReference>
<dbReference type="GO" id="GO:0016020">
    <property type="term" value="C:membrane"/>
    <property type="evidence" value="ECO:0007669"/>
    <property type="project" value="UniProtKB-SubCell"/>
</dbReference>
<dbReference type="AlphaFoldDB" id="W9ZCB8"/>
<sequence>MASQACNGPSSAWGESLELDTEGKPLWALYMASIALVLLGGAFAGLTIALMGQDSLYLQVISGDATEPQHKNAKRVLQLLEQGKHWVLVTLLLSNAIVNESLPLVLDRIFGGGIAAVVGSTILIVIFSEIVPQSVCVRYGLPIGGYMSKLIPVLMYLTSPCSWPTSKLLDSILCEGHCKFYRKSGLKTLVALHESLGDISERLNQDEVTIITAALDLKNKLVSEVMTPIDHVYALSEDHILDEEAMDDILSLGYSKIPIYRSGCPRGFVGMLLVKTIIKYDPEDRIPVRDVQLGPIAETRPETSCLGILKFIQEAKTHMVLVSEFPGADHGALGVVTLEDVFKELIGK</sequence>
<dbReference type="Proteomes" id="UP000030703">
    <property type="component" value="Unassembled WGS sequence"/>
</dbReference>
<dbReference type="InterPro" id="IPR002550">
    <property type="entry name" value="CNNM"/>
</dbReference>
<dbReference type="InterPro" id="IPR046342">
    <property type="entry name" value="CBS_dom_sf"/>
</dbReference>
<dbReference type="GO" id="GO:0005737">
    <property type="term" value="C:cytoplasm"/>
    <property type="evidence" value="ECO:0007669"/>
    <property type="project" value="TreeGrafter"/>
</dbReference>
<accession>W9ZCB8</accession>
<evidence type="ECO:0000256" key="6">
    <source>
        <dbReference type="PROSITE-ProRule" id="PRU01193"/>
    </source>
</evidence>
<evidence type="ECO:0000256" key="4">
    <source>
        <dbReference type="ARBA" id="ARBA00022989"/>
    </source>
</evidence>
<evidence type="ECO:0000256" key="7">
    <source>
        <dbReference type="SAM" id="Phobius"/>
    </source>
</evidence>
<reference evidence="9" key="2">
    <citation type="submission" date="2012-05" db="EMBL/GenBank/DDBJ databases">
        <title>Annotation of the Genome Sequence of Fusarium oxysporum f. sp. melonis 26406.</title>
        <authorList>
            <consortium name="The Broad Institute Genomics Platform"/>
            <person name="Ma L.-J."/>
            <person name="Corby-Kistler H."/>
            <person name="Broz K."/>
            <person name="Gale L.R."/>
            <person name="Jonkers W."/>
            <person name="O'Donnell K."/>
            <person name="Ploetz R."/>
            <person name="Steinberg C."/>
            <person name="Schwartz D.C."/>
            <person name="VanEtten H."/>
            <person name="Zhou S."/>
            <person name="Young S.K."/>
            <person name="Zeng Q."/>
            <person name="Gargeya S."/>
            <person name="Fitzgerald M."/>
            <person name="Abouelleil A."/>
            <person name="Alvarado L."/>
            <person name="Chapman S.B."/>
            <person name="Gainer-Dewar J."/>
            <person name="Goldberg J."/>
            <person name="Griggs A."/>
            <person name="Gujja S."/>
            <person name="Hansen M."/>
            <person name="Howarth C."/>
            <person name="Imamovic A."/>
            <person name="Ireland A."/>
            <person name="Larimer J."/>
            <person name="McCowan C."/>
            <person name="Murphy C."/>
            <person name="Pearson M."/>
            <person name="Poon T.W."/>
            <person name="Priest M."/>
            <person name="Roberts A."/>
            <person name="Saif S."/>
            <person name="Shea T."/>
            <person name="Sykes S."/>
            <person name="Wortman J."/>
            <person name="Nusbaum C."/>
            <person name="Birren B."/>
        </authorList>
    </citation>
    <scope>NUCLEOTIDE SEQUENCE</scope>
    <source>
        <strain evidence="9">26406</strain>
    </source>
</reference>
<name>W9ZCB8_FUSOX</name>
<keyword evidence="2 6" id="KW-0812">Transmembrane</keyword>
<feature type="transmembrane region" description="Helical" evidence="7">
    <location>
        <begin position="108"/>
        <end position="127"/>
    </location>
</feature>
<gene>
    <name evidence="9" type="ORF">FOMG_17202</name>
</gene>
<protein>
    <recommendedName>
        <fullName evidence="8">CNNM transmembrane domain-containing protein</fullName>
    </recommendedName>
</protein>
<keyword evidence="4 6" id="KW-1133">Transmembrane helix</keyword>
<keyword evidence="5 6" id="KW-0472">Membrane</keyword>
<dbReference type="FunFam" id="3.10.580.10:FF:000006">
    <property type="entry name" value="DUF21 and CBS domain protein"/>
    <property type="match status" value="1"/>
</dbReference>
<dbReference type="InterPro" id="IPR045095">
    <property type="entry name" value="ACDP"/>
</dbReference>
<dbReference type="Gene3D" id="3.10.580.10">
    <property type="entry name" value="CBS-domain"/>
    <property type="match status" value="1"/>
</dbReference>
<dbReference type="PROSITE" id="PS51846">
    <property type="entry name" value="CNNM"/>
    <property type="match status" value="1"/>
</dbReference>
<comment type="subcellular location">
    <subcellularLocation>
        <location evidence="1">Membrane</location>
        <topology evidence="1">Multi-pass membrane protein</topology>
    </subcellularLocation>
</comment>
<dbReference type="EMBL" id="JH659367">
    <property type="protein sequence ID" value="EXK26232.1"/>
    <property type="molecule type" value="Genomic_DNA"/>
</dbReference>
<dbReference type="PANTHER" id="PTHR12064:SF97">
    <property type="entry name" value="METAL TRANSPORTER CNNM-5"/>
    <property type="match status" value="1"/>
</dbReference>
<dbReference type="HOGENOM" id="CLU_011310_0_3_1"/>
<evidence type="ECO:0000256" key="3">
    <source>
        <dbReference type="ARBA" id="ARBA00022737"/>
    </source>
</evidence>
<feature type="transmembrane region" description="Helical" evidence="7">
    <location>
        <begin position="27"/>
        <end position="51"/>
    </location>
</feature>
<proteinExistence type="predicted"/>
<dbReference type="SUPFAM" id="SSF54631">
    <property type="entry name" value="CBS-domain pair"/>
    <property type="match status" value="1"/>
</dbReference>
<keyword evidence="3" id="KW-0677">Repeat</keyword>
<evidence type="ECO:0000256" key="2">
    <source>
        <dbReference type="ARBA" id="ARBA00022692"/>
    </source>
</evidence>
<evidence type="ECO:0000259" key="8">
    <source>
        <dbReference type="PROSITE" id="PS51846"/>
    </source>
</evidence>
<organism evidence="9">
    <name type="scientific">Fusarium oxysporum f. sp. melonis 26406</name>
    <dbReference type="NCBI Taxonomy" id="1089452"/>
    <lineage>
        <taxon>Eukaryota</taxon>
        <taxon>Fungi</taxon>
        <taxon>Dikarya</taxon>
        <taxon>Ascomycota</taxon>
        <taxon>Pezizomycotina</taxon>
        <taxon>Sordariomycetes</taxon>
        <taxon>Hypocreomycetidae</taxon>
        <taxon>Hypocreales</taxon>
        <taxon>Nectriaceae</taxon>
        <taxon>Fusarium</taxon>
        <taxon>Fusarium oxysporum species complex</taxon>
    </lineage>
</organism>
<evidence type="ECO:0000256" key="5">
    <source>
        <dbReference type="ARBA" id="ARBA00023136"/>
    </source>
</evidence>
<dbReference type="GO" id="GO:0030026">
    <property type="term" value="P:intracellular manganese ion homeostasis"/>
    <property type="evidence" value="ECO:0007669"/>
    <property type="project" value="TreeGrafter"/>
</dbReference>
<dbReference type="Pfam" id="PF01595">
    <property type="entry name" value="CNNM"/>
    <property type="match status" value="1"/>
</dbReference>
<evidence type="ECO:0000256" key="1">
    <source>
        <dbReference type="ARBA" id="ARBA00004141"/>
    </source>
</evidence>
<reference evidence="9" key="1">
    <citation type="submission" date="2012-04" db="EMBL/GenBank/DDBJ databases">
        <title>The Genome Sequence of Fusarium oxysporum melonis.</title>
        <authorList>
            <consortium name="The Broad Institute Genome Sequencing Platform"/>
            <person name="Ma L.-J."/>
            <person name="Gale L.R."/>
            <person name="Schwartz D.C."/>
            <person name="Zhou S."/>
            <person name="Corby-Kistler H."/>
            <person name="Young S.K."/>
            <person name="Zeng Q."/>
            <person name="Gargeya S."/>
            <person name="Fitzgerald M."/>
            <person name="Haas B."/>
            <person name="Abouelleil A."/>
            <person name="Alvarado L."/>
            <person name="Arachchi H.M."/>
            <person name="Berlin A."/>
            <person name="Brown A."/>
            <person name="Chapman S.B."/>
            <person name="Chen Z."/>
            <person name="Dunbar C."/>
            <person name="Freedman E."/>
            <person name="Gearin G."/>
            <person name="Goldberg J."/>
            <person name="Griggs A."/>
            <person name="Gujja S."/>
            <person name="Heiman D."/>
            <person name="Howarth C."/>
            <person name="Larson L."/>
            <person name="Lui A."/>
            <person name="MacDonald P.J.P."/>
            <person name="Montmayeur A."/>
            <person name="Murphy C."/>
            <person name="Neiman D."/>
            <person name="Pearson M."/>
            <person name="Priest M."/>
            <person name="Roberts A."/>
            <person name="Saif S."/>
            <person name="Shea T."/>
            <person name="Shenoy N."/>
            <person name="Sisk P."/>
            <person name="Stolte C."/>
            <person name="Sykes S."/>
            <person name="Wortman J."/>
            <person name="Nusbaum C."/>
            <person name="Birren B."/>
        </authorList>
    </citation>
    <scope>NUCLEOTIDE SEQUENCE</scope>
    <source>
        <strain evidence="9">26406</strain>
    </source>
</reference>
<evidence type="ECO:0000313" key="9">
    <source>
        <dbReference type="EMBL" id="EXK26232.1"/>
    </source>
</evidence>
<dbReference type="VEuPathDB" id="FungiDB:FOMG_17202"/>
<feature type="domain" description="CNNM transmembrane" evidence="8">
    <location>
        <begin position="22"/>
        <end position="207"/>
    </location>
</feature>
<dbReference type="OrthoDB" id="5353557at2759"/>
<dbReference type="PANTHER" id="PTHR12064">
    <property type="entry name" value="METAL TRANSPORTER CNNM"/>
    <property type="match status" value="1"/>
</dbReference>